<feature type="transmembrane region" description="Helical" evidence="1">
    <location>
        <begin position="96"/>
        <end position="114"/>
    </location>
</feature>
<name>S8FM44_FOMSC</name>
<keyword evidence="1" id="KW-0812">Transmembrane</keyword>
<keyword evidence="1" id="KW-0472">Membrane</keyword>
<reference evidence="2 3" key="1">
    <citation type="journal article" date="2012" name="Science">
        <title>The Paleozoic origin of enzymatic lignin decomposition reconstructed from 31 fungal genomes.</title>
        <authorList>
            <person name="Floudas D."/>
            <person name="Binder M."/>
            <person name="Riley R."/>
            <person name="Barry K."/>
            <person name="Blanchette R.A."/>
            <person name="Henrissat B."/>
            <person name="Martinez A.T."/>
            <person name="Otillar R."/>
            <person name="Spatafora J.W."/>
            <person name="Yadav J.S."/>
            <person name="Aerts A."/>
            <person name="Benoit I."/>
            <person name="Boyd A."/>
            <person name="Carlson A."/>
            <person name="Copeland A."/>
            <person name="Coutinho P.M."/>
            <person name="de Vries R.P."/>
            <person name="Ferreira P."/>
            <person name="Findley K."/>
            <person name="Foster B."/>
            <person name="Gaskell J."/>
            <person name="Glotzer D."/>
            <person name="Gorecki P."/>
            <person name="Heitman J."/>
            <person name="Hesse C."/>
            <person name="Hori C."/>
            <person name="Igarashi K."/>
            <person name="Jurgens J.A."/>
            <person name="Kallen N."/>
            <person name="Kersten P."/>
            <person name="Kohler A."/>
            <person name="Kuees U."/>
            <person name="Kumar T.K.A."/>
            <person name="Kuo A."/>
            <person name="LaButti K."/>
            <person name="Larrondo L.F."/>
            <person name="Lindquist E."/>
            <person name="Ling A."/>
            <person name="Lombard V."/>
            <person name="Lucas S."/>
            <person name="Lundell T."/>
            <person name="Martin R."/>
            <person name="McLaughlin D.J."/>
            <person name="Morgenstern I."/>
            <person name="Morin E."/>
            <person name="Murat C."/>
            <person name="Nagy L.G."/>
            <person name="Nolan M."/>
            <person name="Ohm R.A."/>
            <person name="Patyshakuliyeva A."/>
            <person name="Rokas A."/>
            <person name="Ruiz-Duenas F.J."/>
            <person name="Sabat G."/>
            <person name="Salamov A."/>
            <person name="Samejima M."/>
            <person name="Schmutz J."/>
            <person name="Slot J.C."/>
            <person name="St John F."/>
            <person name="Stenlid J."/>
            <person name="Sun H."/>
            <person name="Sun S."/>
            <person name="Syed K."/>
            <person name="Tsang A."/>
            <person name="Wiebenga A."/>
            <person name="Young D."/>
            <person name="Pisabarro A."/>
            <person name="Eastwood D.C."/>
            <person name="Martin F."/>
            <person name="Cullen D."/>
            <person name="Grigoriev I.V."/>
            <person name="Hibbett D.S."/>
        </authorList>
    </citation>
    <scope>NUCLEOTIDE SEQUENCE</scope>
    <source>
        <strain evidence="3">FP-58527</strain>
    </source>
</reference>
<dbReference type="EMBL" id="KE504157">
    <property type="protein sequence ID" value="EPS99374.1"/>
    <property type="molecule type" value="Genomic_DNA"/>
</dbReference>
<dbReference type="HOGENOM" id="CLU_154011_0_0_1"/>
<dbReference type="AlphaFoldDB" id="S8FM44"/>
<dbReference type="Proteomes" id="UP000015241">
    <property type="component" value="Unassembled WGS sequence"/>
</dbReference>
<evidence type="ECO:0000313" key="3">
    <source>
        <dbReference type="Proteomes" id="UP000015241"/>
    </source>
</evidence>
<proteinExistence type="predicted"/>
<accession>S8FM44</accession>
<keyword evidence="3" id="KW-1185">Reference proteome</keyword>
<organism evidence="2 3">
    <name type="scientific">Fomitopsis schrenkii</name>
    <name type="common">Brown rot fungus</name>
    <dbReference type="NCBI Taxonomy" id="2126942"/>
    <lineage>
        <taxon>Eukaryota</taxon>
        <taxon>Fungi</taxon>
        <taxon>Dikarya</taxon>
        <taxon>Basidiomycota</taxon>
        <taxon>Agaricomycotina</taxon>
        <taxon>Agaricomycetes</taxon>
        <taxon>Polyporales</taxon>
        <taxon>Fomitopsis</taxon>
    </lineage>
</organism>
<keyword evidence="1" id="KW-1133">Transmembrane helix</keyword>
<evidence type="ECO:0000313" key="2">
    <source>
        <dbReference type="EMBL" id="EPS99374.1"/>
    </source>
</evidence>
<dbReference type="InParanoid" id="S8FM44"/>
<sequence>MVVAAPVQIVLYEPALTIRLFDADTDMWLQLTIETSTDFWLLSECLRDAKQMPAPQAEGHDALVADIEVLLDVAIHLDEHIIPGISSIVETKRSEIIALIGALFLAFVSGFLFYDSLGMIEPSGHSEAMISVILTPPT</sequence>
<evidence type="ECO:0000256" key="1">
    <source>
        <dbReference type="SAM" id="Phobius"/>
    </source>
</evidence>
<protein>
    <submittedName>
        <fullName evidence="2">Uncharacterized protein</fullName>
    </submittedName>
</protein>
<gene>
    <name evidence="2" type="ORF">FOMPIDRAFT_1050658</name>
</gene>